<protein>
    <submittedName>
        <fullName evidence="1">Uncharacterized protein</fullName>
    </submittedName>
</protein>
<sequence length="364" mass="41438">MVLGEKVTNANRVKCKAIVDSYHPPLEVIYTSGEGNRRPFTIGKQVAARDPFTYHCYVDTPPSSPRIVNTVISNDEVINCSDSSSDSSDKSAYNNLKPTKHCVLDFFNCIASKDAPVNKELYTFGHWNNIELFDLVKSVMPDIVGIYSPTQVTDWLSKDGRFGHSQVARIGSKREKRRSLWIVEQDHWDKVLKITFNTKSFLDASMESHGWINIGYARKSRTNEPVENKIKSMQKMTDCLRNKCHCAKVFLSPMCSSGSKLCQRDTKPNLNLMDSIRHKQGDMQDLVMFAKSTNFSVRLVVLDYAVLSTDPMDIRKFVKELKSIKELVVYHGHKFESIPRQNVLRGNLISKFDCRPGCVKRSLI</sequence>
<reference evidence="1 2" key="1">
    <citation type="submission" date="2014-09" db="EMBL/GenBank/DDBJ databases">
        <authorList>
            <person name="Ellenberger Sabrina"/>
        </authorList>
    </citation>
    <scope>NUCLEOTIDE SEQUENCE [LARGE SCALE GENOMIC DNA]</scope>
    <source>
        <strain evidence="1 2">CBS 412.66</strain>
    </source>
</reference>
<keyword evidence="2" id="KW-1185">Reference proteome</keyword>
<organism evidence="1 2">
    <name type="scientific">Parasitella parasitica</name>
    <dbReference type="NCBI Taxonomy" id="35722"/>
    <lineage>
        <taxon>Eukaryota</taxon>
        <taxon>Fungi</taxon>
        <taxon>Fungi incertae sedis</taxon>
        <taxon>Mucoromycota</taxon>
        <taxon>Mucoromycotina</taxon>
        <taxon>Mucoromycetes</taxon>
        <taxon>Mucorales</taxon>
        <taxon>Mucorineae</taxon>
        <taxon>Mucoraceae</taxon>
        <taxon>Parasitella</taxon>
    </lineage>
</organism>
<evidence type="ECO:0000313" key="2">
    <source>
        <dbReference type="Proteomes" id="UP000054107"/>
    </source>
</evidence>
<gene>
    <name evidence="1" type="primary">PARPA_06770.1 scaffold 23808</name>
</gene>
<dbReference type="AlphaFoldDB" id="A0A0B7NBK0"/>
<dbReference type="Proteomes" id="UP000054107">
    <property type="component" value="Unassembled WGS sequence"/>
</dbReference>
<accession>A0A0B7NBK0</accession>
<dbReference type="EMBL" id="LN728360">
    <property type="protein sequence ID" value="CEP12783.1"/>
    <property type="molecule type" value="Genomic_DNA"/>
</dbReference>
<dbReference type="OrthoDB" id="2281255at2759"/>
<name>A0A0B7NBK0_9FUNG</name>
<evidence type="ECO:0000313" key="1">
    <source>
        <dbReference type="EMBL" id="CEP12783.1"/>
    </source>
</evidence>
<proteinExistence type="predicted"/>